<dbReference type="GO" id="GO:0031929">
    <property type="term" value="P:TOR signaling"/>
    <property type="evidence" value="ECO:0007669"/>
    <property type="project" value="InterPro"/>
</dbReference>
<dbReference type="GO" id="GO:0009267">
    <property type="term" value="P:cellular response to starvation"/>
    <property type="evidence" value="ECO:0007669"/>
    <property type="project" value="TreeGrafter"/>
</dbReference>
<feature type="domain" description="Raptor N-terminal CASPase-like" evidence="3">
    <location>
        <begin position="1"/>
        <end position="118"/>
    </location>
</feature>
<dbReference type="GO" id="GO:0030307">
    <property type="term" value="P:positive regulation of cell growth"/>
    <property type="evidence" value="ECO:0007669"/>
    <property type="project" value="TreeGrafter"/>
</dbReference>
<dbReference type="SMART" id="SM01302">
    <property type="entry name" value="Raptor_N"/>
    <property type="match status" value="1"/>
</dbReference>
<evidence type="ECO:0000256" key="1">
    <source>
        <dbReference type="ARBA" id="ARBA00022574"/>
    </source>
</evidence>
<dbReference type="Pfam" id="PF14538">
    <property type="entry name" value="Raptor_N"/>
    <property type="match status" value="2"/>
</dbReference>
<gene>
    <name evidence="4" type="ORF">GOBAR_AA32882</name>
</gene>
<protein>
    <recommendedName>
        <fullName evidence="3">Raptor N-terminal CASPase-like domain-containing protein</fullName>
    </recommendedName>
</protein>
<sequence>MKTGCVALVLCLNISVDPPDVIKISPCARMECWTDPFSMAPQKAVETIGKSFRDQYEKWQPKICQVREFYVITMDMVFQSQLQMYIPLPISDLDSWLKTPSIYVFDCSAAGMVVSLPSLALFDCFAAGMVVNAFIELLDSGTSNYPGSSRDCILLAACEAHETLPQSAECPADVFTSCLTTPIKMTLRWFCTRSLLHESLDSSLIDKIPGRQNDRKTLLGELNWIFTAVTETIAWKKFFLAERIMLSANCSPISYPMLPPTHQHYMWDAWDMAAEICLSHLPSLVEDPNAEFQVWLSHCHRFHTLVLLGRFLDMGPWAVDLAPSVGIFPYVLKLLQTTTPELRQILVFIWTKILALHLNVQLIRLCVPTDTLLWEDSFREREKPISFSLPVLFVVMLKSPASWVNHFR</sequence>
<keyword evidence="1" id="KW-0853">WD repeat</keyword>
<organism evidence="4 5">
    <name type="scientific">Gossypium barbadense</name>
    <name type="common">Sea Island cotton</name>
    <name type="synonym">Hibiscus barbadensis</name>
    <dbReference type="NCBI Taxonomy" id="3634"/>
    <lineage>
        <taxon>Eukaryota</taxon>
        <taxon>Viridiplantae</taxon>
        <taxon>Streptophyta</taxon>
        <taxon>Embryophyta</taxon>
        <taxon>Tracheophyta</taxon>
        <taxon>Spermatophyta</taxon>
        <taxon>Magnoliopsida</taxon>
        <taxon>eudicotyledons</taxon>
        <taxon>Gunneridae</taxon>
        <taxon>Pentapetalae</taxon>
        <taxon>rosids</taxon>
        <taxon>malvids</taxon>
        <taxon>Malvales</taxon>
        <taxon>Malvaceae</taxon>
        <taxon>Malvoideae</taxon>
        <taxon>Gossypium</taxon>
    </lineage>
</organism>
<evidence type="ECO:0000313" key="5">
    <source>
        <dbReference type="Proteomes" id="UP000239757"/>
    </source>
</evidence>
<dbReference type="GO" id="GO:0010506">
    <property type="term" value="P:regulation of autophagy"/>
    <property type="evidence" value="ECO:0007669"/>
    <property type="project" value="TreeGrafter"/>
</dbReference>
<dbReference type="EMBL" id="KZ668464">
    <property type="protein sequence ID" value="PPR87806.1"/>
    <property type="molecule type" value="Genomic_DNA"/>
</dbReference>
<evidence type="ECO:0000259" key="3">
    <source>
        <dbReference type="SMART" id="SM01302"/>
    </source>
</evidence>
<reference evidence="4 5" key="1">
    <citation type="submission" date="2015-01" db="EMBL/GenBank/DDBJ databases">
        <title>Genome of allotetraploid Gossypium barbadense reveals genomic plasticity and fiber elongation in cotton evolution.</title>
        <authorList>
            <person name="Chen X."/>
            <person name="Liu X."/>
            <person name="Zhao B."/>
            <person name="Zheng H."/>
            <person name="Hu Y."/>
            <person name="Lu G."/>
            <person name="Yang C."/>
            <person name="Chen J."/>
            <person name="Shan C."/>
            <person name="Zhang L."/>
            <person name="Zhou Y."/>
            <person name="Wang L."/>
            <person name="Guo W."/>
            <person name="Bai Y."/>
            <person name="Ruan J."/>
            <person name="Shangguan X."/>
            <person name="Mao Y."/>
            <person name="Jiang J."/>
            <person name="Zhu Y."/>
            <person name="Lei J."/>
            <person name="Kang H."/>
            <person name="Chen S."/>
            <person name="He X."/>
            <person name="Wang R."/>
            <person name="Wang Y."/>
            <person name="Chen J."/>
            <person name="Wang L."/>
            <person name="Yu S."/>
            <person name="Wang B."/>
            <person name="Wei J."/>
            <person name="Song S."/>
            <person name="Lu X."/>
            <person name="Gao Z."/>
            <person name="Gu W."/>
            <person name="Deng X."/>
            <person name="Ma D."/>
            <person name="Wang S."/>
            <person name="Liang W."/>
            <person name="Fang L."/>
            <person name="Cai C."/>
            <person name="Zhu X."/>
            <person name="Zhou B."/>
            <person name="Zhang Y."/>
            <person name="Chen Z."/>
            <person name="Xu S."/>
            <person name="Zhu R."/>
            <person name="Wang S."/>
            <person name="Zhang T."/>
            <person name="Zhao G."/>
        </authorList>
    </citation>
    <scope>NUCLEOTIDE SEQUENCE [LARGE SCALE GENOMIC DNA]</scope>
    <source>
        <strain evidence="5">cv. Xinhai21</strain>
        <tissue evidence="4">Leaf</tissue>
    </source>
</reference>
<dbReference type="InterPro" id="IPR029347">
    <property type="entry name" value="Raptor_N"/>
</dbReference>
<dbReference type="PANTHER" id="PTHR12848:SF16">
    <property type="entry name" value="REGULATORY-ASSOCIATED PROTEIN OF MTOR"/>
    <property type="match status" value="1"/>
</dbReference>
<dbReference type="OrthoDB" id="10262360at2759"/>
<dbReference type="PANTHER" id="PTHR12848">
    <property type="entry name" value="REGULATORY-ASSOCIATED PROTEIN OF MTOR"/>
    <property type="match status" value="1"/>
</dbReference>
<dbReference type="PRINTS" id="PR01547">
    <property type="entry name" value="YEAST176DUF"/>
</dbReference>
<dbReference type="GO" id="GO:0030674">
    <property type="term" value="F:protein-macromolecule adaptor activity"/>
    <property type="evidence" value="ECO:0007669"/>
    <property type="project" value="TreeGrafter"/>
</dbReference>
<dbReference type="InterPro" id="IPR004083">
    <property type="entry name" value="Raptor"/>
</dbReference>
<accession>A0A2P5W9M6</accession>
<dbReference type="AlphaFoldDB" id="A0A2P5W9M6"/>
<dbReference type="Proteomes" id="UP000239757">
    <property type="component" value="Unassembled WGS sequence"/>
</dbReference>
<dbReference type="GO" id="GO:0005737">
    <property type="term" value="C:cytoplasm"/>
    <property type="evidence" value="ECO:0007669"/>
    <property type="project" value="TreeGrafter"/>
</dbReference>
<name>A0A2P5W9M6_GOSBA</name>
<proteinExistence type="predicted"/>
<dbReference type="GO" id="GO:0031931">
    <property type="term" value="C:TORC1 complex"/>
    <property type="evidence" value="ECO:0007669"/>
    <property type="project" value="InterPro"/>
</dbReference>
<dbReference type="GO" id="GO:0071230">
    <property type="term" value="P:cellular response to amino acid stimulus"/>
    <property type="evidence" value="ECO:0007669"/>
    <property type="project" value="TreeGrafter"/>
</dbReference>
<evidence type="ECO:0000313" key="4">
    <source>
        <dbReference type="EMBL" id="PPR87806.1"/>
    </source>
</evidence>
<keyword evidence="2" id="KW-0677">Repeat</keyword>
<evidence type="ECO:0000256" key="2">
    <source>
        <dbReference type="ARBA" id="ARBA00022737"/>
    </source>
</evidence>